<reference evidence="1" key="1">
    <citation type="submission" date="2021-09" db="EMBL/GenBank/DDBJ databases">
        <authorList>
            <person name="Martin H S."/>
        </authorList>
    </citation>
    <scope>NUCLEOTIDE SEQUENCE</scope>
</reference>
<evidence type="ECO:0000313" key="2">
    <source>
        <dbReference type="Proteomes" id="UP000789524"/>
    </source>
</evidence>
<name>A0A8J2QBF8_9NEOP</name>
<organism evidence="1 2">
    <name type="scientific">Danaus chrysippus</name>
    <name type="common">African queen</name>
    <dbReference type="NCBI Taxonomy" id="151541"/>
    <lineage>
        <taxon>Eukaryota</taxon>
        <taxon>Metazoa</taxon>
        <taxon>Ecdysozoa</taxon>
        <taxon>Arthropoda</taxon>
        <taxon>Hexapoda</taxon>
        <taxon>Insecta</taxon>
        <taxon>Pterygota</taxon>
        <taxon>Neoptera</taxon>
        <taxon>Endopterygota</taxon>
        <taxon>Lepidoptera</taxon>
        <taxon>Glossata</taxon>
        <taxon>Ditrysia</taxon>
        <taxon>Papilionoidea</taxon>
        <taxon>Nymphalidae</taxon>
        <taxon>Danainae</taxon>
        <taxon>Danaini</taxon>
        <taxon>Danaina</taxon>
        <taxon>Danaus</taxon>
        <taxon>Anosia</taxon>
    </lineage>
</organism>
<evidence type="ECO:0000313" key="1">
    <source>
        <dbReference type="EMBL" id="CAG9558199.1"/>
    </source>
</evidence>
<sequence length="82" mass="9065">MARLSRSGHCSTCVTHRVTDTLASVLAMISSPARRGIHQPRLEPAPGTLTTRLANSETLRLIFITGKINRGGNNDEALRRRW</sequence>
<dbReference type="AlphaFoldDB" id="A0A8J2QBF8"/>
<gene>
    <name evidence="1" type="ORF">DCHRY22_LOCUS395</name>
</gene>
<accession>A0A8J2QBF8</accession>
<comment type="caution">
    <text evidence="1">The sequence shown here is derived from an EMBL/GenBank/DDBJ whole genome shotgun (WGS) entry which is preliminary data.</text>
</comment>
<keyword evidence="2" id="KW-1185">Reference proteome</keyword>
<dbReference type="Proteomes" id="UP000789524">
    <property type="component" value="Unassembled WGS sequence"/>
</dbReference>
<proteinExistence type="predicted"/>
<protein>
    <submittedName>
        <fullName evidence="1">(African queen) hypothetical protein</fullName>
    </submittedName>
</protein>
<dbReference type="EMBL" id="CAKASE010000043">
    <property type="protein sequence ID" value="CAG9558199.1"/>
    <property type="molecule type" value="Genomic_DNA"/>
</dbReference>